<gene>
    <name evidence="7" type="ORF">COT49_01790</name>
</gene>
<comment type="subcellular location">
    <subcellularLocation>
        <location evidence="1">Cell membrane</location>
        <topology evidence="1">Multi-pass membrane protein</topology>
    </subcellularLocation>
</comment>
<organism evidence="7 8">
    <name type="scientific">candidate division WWE3 bacterium CG08_land_8_20_14_0_20_40_13</name>
    <dbReference type="NCBI Taxonomy" id="1975084"/>
    <lineage>
        <taxon>Bacteria</taxon>
        <taxon>Katanobacteria</taxon>
    </lineage>
</organism>
<feature type="transmembrane region" description="Helical" evidence="6">
    <location>
        <begin position="392"/>
        <end position="416"/>
    </location>
</feature>
<dbReference type="Proteomes" id="UP000230340">
    <property type="component" value="Unassembled WGS sequence"/>
</dbReference>
<evidence type="ECO:0000256" key="3">
    <source>
        <dbReference type="ARBA" id="ARBA00022692"/>
    </source>
</evidence>
<keyword evidence="5 6" id="KW-0472">Membrane</keyword>
<evidence type="ECO:0000256" key="5">
    <source>
        <dbReference type="ARBA" id="ARBA00023136"/>
    </source>
</evidence>
<feature type="transmembrane region" description="Helical" evidence="6">
    <location>
        <begin position="223"/>
        <end position="243"/>
    </location>
</feature>
<keyword evidence="4 6" id="KW-1133">Transmembrane helix</keyword>
<evidence type="ECO:0008006" key="9">
    <source>
        <dbReference type="Google" id="ProtNLM"/>
    </source>
</evidence>
<keyword evidence="2" id="KW-1003">Cell membrane</keyword>
<dbReference type="AlphaFoldDB" id="A0A2H0XE83"/>
<feature type="transmembrane region" description="Helical" evidence="6">
    <location>
        <begin position="12"/>
        <end position="37"/>
    </location>
</feature>
<feature type="transmembrane region" description="Helical" evidence="6">
    <location>
        <begin position="158"/>
        <end position="178"/>
    </location>
</feature>
<dbReference type="PANTHER" id="PTHR30250">
    <property type="entry name" value="PST FAMILY PREDICTED COLANIC ACID TRANSPORTER"/>
    <property type="match status" value="1"/>
</dbReference>
<feature type="transmembrane region" description="Helical" evidence="6">
    <location>
        <begin position="368"/>
        <end position="386"/>
    </location>
</feature>
<protein>
    <recommendedName>
        <fullName evidence="9">Polysaccharide biosynthesis protein C-terminal domain-containing protein</fullName>
    </recommendedName>
</protein>
<feature type="transmembrane region" description="Helical" evidence="6">
    <location>
        <begin position="184"/>
        <end position="203"/>
    </location>
</feature>
<feature type="transmembrane region" description="Helical" evidence="6">
    <location>
        <begin position="49"/>
        <end position="70"/>
    </location>
</feature>
<proteinExistence type="predicted"/>
<dbReference type="EMBL" id="PEYT01000013">
    <property type="protein sequence ID" value="PIS23115.1"/>
    <property type="molecule type" value="Genomic_DNA"/>
</dbReference>
<evidence type="ECO:0000313" key="7">
    <source>
        <dbReference type="EMBL" id="PIS23115.1"/>
    </source>
</evidence>
<dbReference type="InterPro" id="IPR050833">
    <property type="entry name" value="Poly_Biosynth_Transport"/>
</dbReference>
<feature type="transmembrane region" description="Helical" evidence="6">
    <location>
        <begin position="90"/>
        <end position="111"/>
    </location>
</feature>
<dbReference type="GO" id="GO:0005886">
    <property type="term" value="C:plasma membrane"/>
    <property type="evidence" value="ECO:0007669"/>
    <property type="project" value="UniProtKB-SubCell"/>
</dbReference>
<comment type="caution">
    <text evidence="7">The sequence shown here is derived from an EMBL/GenBank/DDBJ whole genome shotgun (WGS) entry which is preliminary data.</text>
</comment>
<feature type="transmembrane region" description="Helical" evidence="6">
    <location>
        <begin position="126"/>
        <end position="146"/>
    </location>
</feature>
<evidence type="ECO:0000256" key="6">
    <source>
        <dbReference type="SAM" id="Phobius"/>
    </source>
</evidence>
<reference evidence="8" key="1">
    <citation type="submission" date="2017-09" db="EMBL/GenBank/DDBJ databases">
        <title>Depth-based differentiation of microbial function through sediment-hosted aquifers and enrichment of novel symbionts in the deep terrestrial subsurface.</title>
        <authorList>
            <person name="Probst A.J."/>
            <person name="Ladd B."/>
            <person name="Jarett J.K."/>
            <person name="Geller-Mcgrath D.E."/>
            <person name="Sieber C.M.K."/>
            <person name="Emerson J.B."/>
            <person name="Anantharaman K."/>
            <person name="Thomas B.C."/>
            <person name="Malmstrom R."/>
            <person name="Stieglmeier M."/>
            <person name="Klingl A."/>
            <person name="Woyke T."/>
            <person name="Ryan C.M."/>
            <person name="Banfield J.F."/>
        </authorList>
    </citation>
    <scope>NUCLEOTIDE SEQUENCE [LARGE SCALE GENOMIC DNA]</scope>
</reference>
<keyword evidence="3 6" id="KW-0812">Transmembrane</keyword>
<feature type="transmembrane region" description="Helical" evidence="6">
    <location>
        <begin position="263"/>
        <end position="282"/>
    </location>
</feature>
<evidence type="ECO:0000256" key="1">
    <source>
        <dbReference type="ARBA" id="ARBA00004651"/>
    </source>
</evidence>
<dbReference type="PANTHER" id="PTHR30250:SF28">
    <property type="entry name" value="POLYSACCHARIDE BIOSYNTHESIS PROTEIN"/>
    <property type="match status" value="1"/>
</dbReference>
<evidence type="ECO:0000313" key="8">
    <source>
        <dbReference type="Proteomes" id="UP000230340"/>
    </source>
</evidence>
<accession>A0A2H0XE83</accession>
<name>A0A2H0XE83_UNCKA</name>
<evidence type="ECO:0000256" key="4">
    <source>
        <dbReference type="ARBA" id="ARBA00022989"/>
    </source>
</evidence>
<evidence type="ECO:0000256" key="2">
    <source>
        <dbReference type="ARBA" id="ARBA00022475"/>
    </source>
</evidence>
<feature type="transmembrane region" description="Helical" evidence="6">
    <location>
        <begin position="303"/>
        <end position="320"/>
    </location>
</feature>
<feature type="transmembrane region" description="Helical" evidence="6">
    <location>
        <begin position="340"/>
        <end position="361"/>
    </location>
</feature>
<sequence>MLVLKTLPRNPLLVGSTLFFAANAASSFFSYFFQLLASRLLPLSEYGELVALFSAIGIITIPFIVINPAVVKKVSEYKANKDYKTLTKLFFELAALNLLFFAVLFVFFAVFSKQTAMWLNITDKNTILACSAIAGVSLIAGLPFYFLQGLLRFKGAGFVGITSSIFKLIFGIGGIIILRGVLGAFYGLILGSILLFIVSFLVLKKNLYFNGIAELDFSRVRSILPYAFSSILVIVPITVIFNMDTVFAKHYLLPEIAGVYSSVAVIGKIIFFGVSGFGAIVFPVISEKVVKGESLNKVISGSLKLYLVLLLSAVLIYRIFPEVLVNLLFGQRYAGAIPYLGVYSIYISFYSLISLFATMYLAVSKFSYGRVLIGGLIAYILCVTLFEKTILGIIYAGILSMGLTVIATVIYHYVFIRNSSSVQAGKNN</sequence>